<keyword evidence="1" id="KW-0812">Transmembrane</keyword>
<reference evidence="2" key="2">
    <citation type="submission" date="2023-05" db="EMBL/GenBank/DDBJ databases">
        <authorList>
            <consortium name="Lawrence Berkeley National Laboratory"/>
            <person name="Steindorff A."/>
            <person name="Hensen N."/>
            <person name="Bonometti L."/>
            <person name="Westerberg I."/>
            <person name="Brannstrom I.O."/>
            <person name="Guillou S."/>
            <person name="Cros-Aarteil S."/>
            <person name="Calhoun S."/>
            <person name="Haridas S."/>
            <person name="Kuo A."/>
            <person name="Mondo S."/>
            <person name="Pangilinan J."/>
            <person name="Riley R."/>
            <person name="Labutti K."/>
            <person name="Andreopoulos B."/>
            <person name="Lipzen A."/>
            <person name="Chen C."/>
            <person name="Yanf M."/>
            <person name="Daum C."/>
            <person name="Ng V."/>
            <person name="Clum A."/>
            <person name="Ohm R."/>
            <person name="Martin F."/>
            <person name="Silar P."/>
            <person name="Natvig D."/>
            <person name="Lalanne C."/>
            <person name="Gautier V."/>
            <person name="Ament-Velasquez S.L."/>
            <person name="Kruys A."/>
            <person name="Hutchinson M.I."/>
            <person name="Powell A.J."/>
            <person name="Barry K."/>
            <person name="Miller A.N."/>
            <person name="Grigoriev I.V."/>
            <person name="Debuchy R."/>
            <person name="Gladieux P."/>
            <person name="Thoren M.H."/>
            <person name="Johannesson H."/>
        </authorList>
    </citation>
    <scope>NUCLEOTIDE SEQUENCE</scope>
    <source>
        <strain evidence="2">CBS 359.72</strain>
    </source>
</reference>
<keyword evidence="1" id="KW-1133">Transmembrane helix</keyword>
<evidence type="ECO:0000313" key="3">
    <source>
        <dbReference type="Proteomes" id="UP001303647"/>
    </source>
</evidence>
<dbReference type="Gene3D" id="3.40.50.80">
    <property type="entry name" value="Nucleotide-binding domain of ferredoxin-NADP reductase (FNR) module"/>
    <property type="match status" value="1"/>
</dbReference>
<proteinExistence type="predicted"/>
<dbReference type="AlphaFoldDB" id="A0AAN7CJD9"/>
<sequence length="82" mass="9006">MLLDGPYGQDLQLYKYETVILTAKGMGIVSVLPMALHLAARKDYDDSVRSRSNLDQDPTVGFATAPAATPVFHDATRRIDLL</sequence>
<evidence type="ECO:0000256" key="1">
    <source>
        <dbReference type="SAM" id="Phobius"/>
    </source>
</evidence>
<gene>
    <name evidence="2" type="ORF">C7999DRAFT_36561</name>
</gene>
<organism evidence="2 3">
    <name type="scientific">Corynascus novoguineensis</name>
    <dbReference type="NCBI Taxonomy" id="1126955"/>
    <lineage>
        <taxon>Eukaryota</taxon>
        <taxon>Fungi</taxon>
        <taxon>Dikarya</taxon>
        <taxon>Ascomycota</taxon>
        <taxon>Pezizomycotina</taxon>
        <taxon>Sordariomycetes</taxon>
        <taxon>Sordariomycetidae</taxon>
        <taxon>Sordariales</taxon>
        <taxon>Chaetomiaceae</taxon>
        <taxon>Corynascus</taxon>
    </lineage>
</organism>
<protein>
    <submittedName>
        <fullName evidence="2">Uncharacterized protein</fullName>
    </submittedName>
</protein>
<reference evidence="2" key="1">
    <citation type="journal article" date="2023" name="Mol. Phylogenet. Evol.">
        <title>Genome-scale phylogeny and comparative genomics of the fungal order Sordariales.</title>
        <authorList>
            <person name="Hensen N."/>
            <person name="Bonometti L."/>
            <person name="Westerberg I."/>
            <person name="Brannstrom I.O."/>
            <person name="Guillou S."/>
            <person name="Cros-Aarteil S."/>
            <person name="Calhoun S."/>
            <person name="Haridas S."/>
            <person name="Kuo A."/>
            <person name="Mondo S."/>
            <person name="Pangilinan J."/>
            <person name="Riley R."/>
            <person name="LaButti K."/>
            <person name="Andreopoulos B."/>
            <person name="Lipzen A."/>
            <person name="Chen C."/>
            <person name="Yan M."/>
            <person name="Daum C."/>
            <person name="Ng V."/>
            <person name="Clum A."/>
            <person name="Steindorff A."/>
            <person name="Ohm R.A."/>
            <person name="Martin F."/>
            <person name="Silar P."/>
            <person name="Natvig D.O."/>
            <person name="Lalanne C."/>
            <person name="Gautier V."/>
            <person name="Ament-Velasquez S.L."/>
            <person name="Kruys A."/>
            <person name="Hutchinson M.I."/>
            <person name="Powell A.J."/>
            <person name="Barry K."/>
            <person name="Miller A.N."/>
            <person name="Grigoriev I.V."/>
            <person name="Debuchy R."/>
            <person name="Gladieux P."/>
            <person name="Hiltunen Thoren M."/>
            <person name="Johannesson H."/>
        </authorList>
    </citation>
    <scope>NUCLEOTIDE SEQUENCE</scope>
    <source>
        <strain evidence="2">CBS 359.72</strain>
    </source>
</reference>
<dbReference type="EMBL" id="MU857876">
    <property type="protein sequence ID" value="KAK4243119.1"/>
    <property type="molecule type" value="Genomic_DNA"/>
</dbReference>
<name>A0AAN7CJD9_9PEZI</name>
<keyword evidence="3" id="KW-1185">Reference proteome</keyword>
<keyword evidence="1" id="KW-0472">Membrane</keyword>
<dbReference type="Proteomes" id="UP001303647">
    <property type="component" value="Unassembled WGS sequence"/>
</dbReference>
<accession>A0AAN7CJD9</accession>
<feature type="transmembrane region" description="Helical" evidence="1">
    <location>
        <begin position="20"/>
        <end position="40"/>
    </location>
</feature>
<evidence type="ECO:0000313" key="2">
    <source>
        <dbReference type="EMBL" id="KAK4243119.1"/>
    </source>
</evidence>
<dbReference type="InterPro" id="IPR039261">
    <property type="entry name" value="FNR_nucleotide-bd"/>
</dbReference>
<comment type="caution">
    <text evidence="2">The sequence shown here is derived from an EMBL/GenBank/DDBJ whole genome shotgun (WGS) entry which is preliminary data.</text>
</comment>